<dbReference type="EMBL" id="LT598456">
    <property type="protein sequence ID" value="SCU79517.1"/>
    <property type="molecule type" value="Genomic_DNA"/>
</dbReference>
<comment type="similarity">
    <text evidence="2">Belongs to the ELP6 family.</text>
</comment>
<evidence type="ECO:0000313" key="4">
    <source>
        <dbReference type="Proteomes" id="UP000190274"/>
    </source>
</evidence>
<dbReference type="AlphaFoldDB" id="A0A1G4IRW0"/>
<reference evidence="4" key="1">
    <citation type="submission" date="2016-03" db="EMBL/GenBank/DDBJ databases">
        <authorList>
            <person name="Devillers H."/>
        </authorList>
    </citation>
    <scope>NUCLEOTIDE SEQUENCE [LARGE SCALE GENOMIC DNA]</scope>
</reference>
<dbReference type="Gene3D" id="3.40.50.300">
    <property type="entry name" value="P-loop containing nucleotide triphosphate hydrolases"/>
    <property type="match status" value="1"/>
</dbReference>
<dbReference type="CDD" id="cd19495">
    <property type="entry name" value="Elp6"/>
    <property type="match status" value="1"/>
</dbReference>
<comment type="pathway">
    <text evidence="1">tRNA modification; 5-methoxycarbonylmethyl-2-thiouridine-tRNA biosynthesis.</text>
</comment>
<dbReference type="InterPro" id="IPR027417">
    <property type="entry name" value="P-loop_NTPase"/>
</dbReference>
<proteinExistence type="inferred from homology"/>
<organism evidence="3 4">
    <name type="scientific">Lachancea dasiensis</name>
    <dbReference type="NCBI Taxonomy" id="1072105"/>
    <lineage>
        <taxon>Eukaryota</taxon>
        <taxon>Fungi</taxon>
        <taxon>Dikarya</taxon>
        <taxon>Ascomycota</taxon>
        <taxon>Saccharomycotina</taxon>
        <taxon>Saccharomycetes</taxon>
        <taxon>Saccharomycetales</taxon>
        <taxon>Saccharomycetaceae</taxon>
        <taxon>Lachancea</taxon>
    </lineage>
</organism>
<dbReference type="GO" id="GO:0042802">
    <property type="term" value="F:identical protein binding"/>
    <property type="evidence" value="ECO:0007669"/>
    <property type="project" value="EnsemblFungi"/>
</dbReference>
<dbReference type="OrthoDB" id="9995306at2759"/>
<accession>A0A1G4IRW0</accession>
<evidence type="ECO:0000313" key="3">
    <source>
        <dbReference type="EMBL" id="SCU79517.1"/>
    </source>
</evidence>
<gene>
    <name evidence="3" type="ORF">LADA_0B01222G</name>
</gene>
<dbReference type="GO" id="GO:0016887">
    <property type="term" value="F:ATP hydrolysis activity"/>
    <property type="evidence" value="ECO:0007669"/>
    <property type="project" value="EnsemblFungi"/>
</dbReference>
<evidence type="ECO:0000256" key="2">
    <source>
        <dbReference type="ARBA" id="ARBA00008837"/>
    </source>
</evidence>
<dbReference type="Proteomes" id="UP000190274">
    <property type="component" value="Chromosome B"/>
</dbReference>
<dbReference type="InterPro" id="IPR018627">
    <property type="entry name" value="ELP6"/>
</dbReference>
<dbReference type="STRING" id="1266660.A0A1G4IRW0"/>
<evidence type="ECO:0000256" key="1">
    <source>
        <dbReference type="ARBA" id="ARBA00005043"/>
    </source>
</evidence>
<dbReference type="UniPathway" id="UPA00988"/>
<dbReference type="PANTHER" id="PTHR16184:SF6">
    <property type="entry name" value="ELONGATOR COMPLEX PROTEIN 6"/>
    <property type="match status" value="1"/>
</dbReference>
<dbReference type="PANTHER" id="PTHR16184">
    <property type="entry name" value="ELONGATOR COMPLEX PROTEIN 6"/>
    <property type="match status" value="1"/>
</dbReference>
<keyword evidence="4" id="KW-1185">Reference proteome</keyword>
<protein>
    <submittedName>
        <fullName evidence="3">LADA_0B01222g1_1</fullName>
    </submittedName>
</protein>
<dbReference type="GO" id="GO:0032447">
    <property type="term" value="P:protein urmylation"/>
    <property type="evidence" value="ECO:0007669"/>
    <property type="project" value="EnsemblFungi"/>
</dbReference>
<sequence>MTSVQKQDLRLFDDHSVLSQSLFRPENHHALFVTHKLGTSPAWLINALLETHILGAPLTLNESQASAINTANRRLANAVTRSTKNTAIASWVHNSEFFHSALGKLKIDPSRYKVHDYLSDFVLKYHGKTGQKILKNLVQELTAEPKPDFLILEQPELLLHLLNISSDELHLDFINQLTKIIPLIVIVSYTEAYDNPGTDTSERISANMIEQIRFSNGCVFKSIAVLGIRPLKTGRAKDVTGTLTITRGGASLSHLPIEVAENEYLFQTQKDTTKLFYR</sequence>
<dbReference type="GO" id="GO:0000049">
    <property type="term" value="F:tRNA binding"/>
    <property type="evidence" value="ECO:0007669"/>
    <property type="project" value="EnsemblFungi"/>
</dbReference>
<dbReference type="GO" id="GO:0006357">
    <property type="term" value="P:regulation of transcription by RNA polymerase II"/>
    <property type="evidence" value="ECO:0007669"/>
    <property type="project" value="EnsemblFungi"/>
</dbReference>
<dbReference type="GO" id="GO:0033588">
    <property type="term" value="C:elongator holoenzyme complex"/>
    <property type="evidence" value="ECO:0007669"/>
    <property type="project" value="EnsemblFungi"/>
</dbReference>
<name>A0A1G4IRW0_9SACH</name>
<dbReference type="GO" id="GO:0002098">
    <property type="term" value="P:tRNA wobble uridine modification"/>
    <property type="evidence" value="ECO:0007669"/>
    <property type="project" value="EnsemblFungi"/>
</dbReference>